<accession>A0AAV5JWU0</accession>
<dbReference type="EMBL" id="BPVZ01000049">
    <property type="protein sequence ID" value="GKV18177.1"/>
    <property type="molecule type" value="Genomic_DNA"/>
</dbReference>
<keyword evidence="2" id="KW-1185">Reference proteome</keyword>
<evidence type="ECO:0000313" key="2">
    <source>
        <dbReference type="Proteomes" id="UP001054252"/>
    </source>
</evidence>
<reference evidence="1 2" key="1">
    <citation type="journal article" date="2021" name="Commun. Biol.">
        <title>The genome of Shorea leprosula (Dipterocarpaceae) highlights the ecological relevance of drought in aseasonal tropical rainforests.</title>
        <authorList>
            <person name="Ng K.K.S."/>
            <person name="Kobayashi M.J."/>
            <person name="Fawcett J.A."/>
            <person name="Hatakeyama M."/>
            <person name="Paape T."/>
            <person name="Ng C.H."/>
            <person name="Ang C.C."/>
            <person name="Tnah L.H."/>
            <person name="Lee C.T."/>
            <person name="Nishiyama T."/>
            <person name="Sese J."/>
            <person name="O'Brien M.J."/>
            <person name="Copetti D."/>
            <person name="Mohd Noor M.I."/>
            <person name="Ong R.C."/>
            <person name="Putra M."/>
            <person name="Sireger I.Z."/>
            <person name="Indrioko S."/>
            <person name="Kosugi Y."/>
            <person name="Izuno A."/>
            <person name="Isagi Y."/>
            <person name="Lee S.L."/>
            <person name="Shimizu K.K."/>
        </authorList>
    </citation>
    <scope>NUCLEOTIDE SEQUENCE [LARGE SCALE GENOMIC DNA]</scope>
    <source>
        <strain evidence="1">214</strain>
    </source>
</reference>
<gene>
    <name evidence="1" type="ORF">SLEP1_g28598</name>
</gene>
<proteinExistence type="predicted"/>
<organism evidence="1 2">
    <name type="scientific">Rubroshorea leprosula</name>
    <dbReference type="NCBI Taxonomy" id="152421"/>
    <lineage>
        <taxon>Eukaryota</taxon>
        <taxon>Viridiplantae</taxon>
        <taxon>Streptophyta</taxon>
        <taxon>Embryophyta</taxon>
        <taxon>Tracheophyta</taxon>
        <taxon>Spermatophyta</taxon>
        <taxon>Magnoliopsida</taxon>
        <taxon>eudicotyledons</taxon>
        <taxon>Gunneridae</taxon>
        <taxon>Pentapetalae</taxon>
        <taxon>rosids</taxon>
        <taxon>malvids</taxon>
        <taxon>Malvales</taxon>
        <taxon>Dipterocarpaceae</taxon>
        <taxon>Rubroshorea</taxon>
    </lineage>
</organism>
<dbReference type="Proteomes" id="UP001054252">
    <property type="component" value="Unassembled WGS sequence"/>
</dbReference>
<protein>
    <submittedName>
        <fullName evidence="1">Uncharacterized protein</fullName>
    </submittedName>
</protein>
<dbReference type="AlphaFoldDB" id="A0AAV5JWU0"/>
<comment type="caution">
    <text evidence="1">The sequence shown here is derived from an EMBL/GenBank/DDBJ whole genome shotgun (WGS) entry which is preliminary data.</text>
</comment>
<evidence type="ECO:0000313" key="1">
    <source>
        <dbReference type="EMBL" id="GKV18177.1"/>
    </source>
</evidence>
<sequence>MPVLFFKAFQQRMCYTMVFWRSLLPEDERSNESSI</sequence>
<name>A0AAV5JWU0_9ROSI</name>